<dbReference type="Pfam" id="PF07722">
    <property type="entry name" value="Peptidase_C26"/>
    <property type="match status" value="1"/>
</dbReference>
<proteinExistence type="predicted"/>
<protein>
    <submittedName>
        <fullName evidence="1">Gamma-glutamyl-gamma-aminobutyrate hydrolase family protein</fullName>
    </submittedName>
</protein>
<dbReference type="InterPro" id="IPR044668">
    <property type="entry name" value="PuuD-like"/>
</dbReference>
<comment type="caution">
    <text evidence="1">The sequence shown here is derived from an EMBL/GenBank/DDBJ whole genome shotgun (WGS) entry which is preliminary data.</text>
</comment>
<accession>A0A4Z0KF78</accession>
<dbReference type="PANTHER" id="PTHR43235:SF1">
    <property type="entry name" value="GLUTAMINE AMIDOTRANSFERASE PB2B2.05-RELATED"/>
    <property type="match status" value="1"/>
</dbReference>
<dbReference type="PANTHER" id="PTHR43235">
    <property type="entry name" value="GLUTAMINE AMIDOTRANSFERASE PB2B2.05-RELATED"/>
    <property type="match status" value="1"/>
</dbReference>
<dbReference type="Proteomes" id="UP000297736">
    <property type="component" value="Unassembled WGS sequence"/>
</dbReference>
<dbReference type="InterPro" id="IPR011697">
    <property type="entry name" value="Peptidase_C26"/>
</dbReference>
<reference evidence="1 2" key="1">
    <citation type="submission" date="2018-10" db="EMBL/GenBank/DDBJ databases">
        <title>Brevibacterium genomes from Austrain hard cheese rinds.</title>
        <authorList>
            <person name="Anast J.M."/>
            <person name="Dzieciol M."/>
            <person name="Schultz D.L."/>
            <person name="Mann E."/>
            <person name="Wagner M."/>
            <person name="Schmitz-Esser S."/>
        </authorList>
    </citation>
    <scope>NUCLEOTIDE SEQUENCE [LARGE SCALE GENOMIC DNA]</scope>
    <source>
        <strain evidence="1 2">L261</strain>
    </source>
</reference>
<dbReference type="Gene3D" id="3.40.50.880">
    <property type="match status" value="1"/>
</dbReference>
<evidence type="ECO:0000313" key="1">
    <source>
        <dbReference type="EMBL" id="TGD36579.1"/>
    </source>
</evidence>
<dbReference type="EMBL" id="RHFF01000028">
    <property type="protein sequence ID" value="TGD36579.1"/>
    <property type="molecule type" value="Genomic_DNA"/>
</dbReference>
<dbReference type="GO" id="GO:0016811">
    <property type="term" value="F:hydrolase activity, acting on carbon-nitrogen (but not peptide) bonds, in linear amides"/>
    <property type="evidence" value="ECO:0007669"/>
    <property type="project" value="InterPro"/>
</dbReference>
<dbReference type="RefSeq" id="WP_135448455.1">
    <property type="nucleotide sequence ID" value="NZ_RHFF01000028.1"/>
</dbReference>
<evidence type="ECO:0000313" key="2">
    <source>
        <dbReference type="Proteomes" id="UP000297736"/>
    </source>
</evidence>
<organism evidence="1 2">
    <name type="scientific">Brevibacterium aurantiacum</name>
    <dbReference type="NCBI Taxonomy" id="273384"/>
    <lineage>
        <taxon>Bacteria</taxon>
        <taxon>Bacillati</taxon>
        <taxon>Actinomycetota</taxon>
        <taxon>Actinomycetes</taxon>
        <taxon>Micrococcales</taxon>
        <taxon>Brevibacteriaceae</taxon>
        <taxon>Brevibacterium</taxon>
    </lineage>
</organism>
<sequence>MAKPTILLTIGQKNDVTPYALSISRAGGIPVIAHANTDFEIPDNVDGVVLGGGASVEPARYGEEYDETIPKSQDLPRDAMEWAVLDAAVARDLPVLGICRGMQVLNAYFGGTIHQFLAKTKYDGDHRPTEARDYIAHTVSVDGGRLAELLGSETGVNSIHRQGINRLADGFTATVFASDGLVEGFEGRNGQVLAVQWHPEELTATDTASANLFEDIVRRSSARTPAMS</sequence>
<dbReference type="PROSITE" id="PS51273">
    <property type="entry name" value="GATASE_TYPE_1"/>
    <property type="match status" value="1"/>
</dbReference>
<name>A0A4Z0KF78_BREAU</name>
<gene>
    <name evidence="1" type="ORF">EB834_19130</name>
</gene>
<dbReference type="AlphaFoldDB" id="A0A4Z0KF78"/>
<dbReference type="InterPro" id="IPR029062">
    <property type="entry name" value="Class_I_gatase-like"/>
</dbReference>
<dbReference type="GO" id="GO:0005829">
    <property type="term" value="C:cytosol"/>
    <property type="evidence" value="ECO:0007669"/>
    <property type="project" value="TreeGrafter"/>
</dbReference>
<dbReference type="CDD" id="cd01745">
    <property type="entry name" value="GATase1_2"/>
    <property type="match status" value="1"/>
</dbReference>
<keyword evidence="1" id="KW-0378">Hydrolase</keyword>
<dbReference type="SUPFAM" id="SSF52317">
    <property type="entry name" value="Class I glutamine amidotransferase-like"/>
    <property type="match status" value="1"/>
</dbReference>